<keyword evidence="3" id="KW-1185">Reference proteome</keyword>
<sequence length="289" mass="33091">MKKLVLLLCVFLTTTIVSCESNSSSVATESTMSLVKKITLQTYSQTPQDNTKRIQYYANNQVIADTTFNHLNQWISRNVITENGNTKSYKTFNNSNQLIFQQDLIHDASGRLIEKRDVLPSTSSKTYVYNDVEGTVTIYTTFLNQPGNPSFYLATFYYHSNGLFFKESVGQDNPDIRTVVYNNLQPVSYQSTNNPSINLTYAFYPFPKPSNFTTSILEMNNIMLKDLTIRNINTICNFYPQYTNTTSGNFTTTHQATFNSSNYITNRTRTQVNNNNSGTFTEELIYFYN</sequence>
<dbReference type="Proteomes" id="UP000289857">
    <property type="component" value="Unassembled WGS sequence"/>
</dbReference>
<protein>
    <recommendedName>
        <fullName evidence="4">DUF4595 domain-containing protein</fullName>
    </recommendedName>
</protein>
<dbReference type="OrthoDB" id="1202622at2"/>
<proteinExistence type="predicted"/>
<comment type="caution">
    <text evidence="2">The sequence shown here is derived from an EMBL/GenBank/DDBJ whole genome shotgun (WGS) entry which is preliminary data.</text>
</comment>
<organism evidence="2 3">
    <name type="scientific">Flavobacterium stagni</name>
    <dbReference type="NCBI Taxonomy" id="2506421"/>
    <lineage>
        <taxon>Bacteria</taxon>
        <taxon>Pseudomonadati</taxon>
        <taxon>Bacteroidota</taxon>
        <taxon>Flavobacteriia</taxon>
        <taxon>Flavobacteriales</taxon>
        <taxon>Flavobacteriaceae</taxon>
        <taxon>Flavobacterium</taxon>
    </lineage>
</organism>
<reference evidence="3" key="1">
    <citation type="submission" date="2019-01" db="EMBL/GenBank/DDBJ databases">
        <title>Cytophagaceae bacterium strain CAR-16.</title>
        <authorList>
            <person name="Chen W.-M."/>
        </authorList>
    </citation>
    <scope>NUCLEOTIDE SEQUENCE [LARGE SCALE GENOMIC DNA]</scope>
    <source>
        <strain evidence="3">WWJ-16</strain>
    </source>
</reference>
<dbReference type="EMBL" id="SBKN01000001">
    <property type="protein sequence ID" value="RXR23907.1"/>
    <property type="molecule type" value="Genomic_DNA"/>
</dbReference>
<name>A0A4Q1KAQ9_9FLAO</name>
<dbReference type="RefSeq" id="WP_129459873.1">
    <property type="nucleotide sequence ID" value="NZ_SBKN01000001.1"/>
</dbReference>
<evidence type="ECO:0008006" key="4">
    <source>
        <dbReference type="Google" id="ProtNLM"/>
    </source>
</evidence>
<evidence type="ECO:0000256" key="1">
    <source>
        <dbReference type="SAM" id="SignalP"/>
    </source>
</evidence>
<evidence type="ECO:0000313" key="3">
    <source>
        <dbReference type="Proteomes" id="UP000289857"/>
    </source>
</evidence>
<feature type="chain" id="PRO_5020350246" description="DUF4595 domain-containing protein" evidence="1">
    <location>
        <begin position="20"/>
        <end position="289"/>
    </location>
</feature>
<keyword evidence="1" id="KW-0732">Signal</keyword>
<accession>A0A4Q1KAQ9</accession>
<evidence type="ECO:0000313" key="2">
    <source>
        <dbReference type="EMBL" id="RXR23907.1"/>
    </source>
</evidence>
<gene>
    <name evidence="2" type="ORF">EQG61_00255</name>
</gene>
<dbReference type="AlphaFoldDB" id="A0A4Q1KAQ9"/>
<feature type="signal peptide" evidence="1">
    <location>
        <begin position="1"/>
        <end position="19"/>
    </location>
</feature>
<dbReference type="PROSITE" id="PS51257">
    <property type="entry name" value="PROKAR_LIPOPROTEIN"/>
    <property type="match status" value="1"/>
</dbReference>